<name>A0A5N5K647_PANHP</name>
<dbReference type="AlphaFoldDB" id="A0A5N5K647"/>
<keyword evidence="3" id="KW-1185">Reference proteome</keyword>
<dbReference type="SUPFAM" id="SSF56436">
    <property type="entry name" value="C-type lectin-like"/>
    <property type="match status" value="1"/>
</dbReference>
<dbReference type="EMBL" id="VFJC01000028">
    <property type="protein sequence ID" value="KAB5522667.1"/>
    <property type="molecule type" value="Genomic_DNA"/>
</dbReference>
<evidence type="ECO:0008006" key="4">
    <source>
        <dbReference type="Google" id="ProtNLM"/>
    </source>
</evidence>
<keyword evidence="1" id="KW-1133">Transmembrane helix</keyword>
<sequence>MEMQQRHSGSLNVYDDPKEQTKTEDIYQSLQTPPTVAARNASGKKRMVLLLIINIFLLTTILFVTGIHYYHFRQSGAAVLNDQKTNQDYQFRQSGAAVLNNQKTNQELWYLHAEMFYLFWSNQGNCHTAERFCAERMANLATVTESNRDWLQSQINGKRMLVKMSQSHSSGDGLDSFLFMDDDESDCELFGATSDLSKQVEGWVCERAAQRLNYIPTMG</sequence>
<dbReference type="InterPro" id="IPR016187">
    <property type="entry name" value="CTDL_fold"/>
</dbReference>
<feature type="transmembrane region" description="Helical" evidence="1">
    <location>
        <begin position="48"/>
        <end position="70"/>
    </location>
</feature>
<evidence type="ECO:0000313" key="3">
    <source>
        <dbReference type="Proteomes" id="UP000327468"/>
    </source>
</evidence>
<proteinExistence type="predicted"/>
<reference evidence="2 3" key="1">
    <citation type="submission" date="2019-06" db="EMBL/GenBank/DDBJ databases">
        <title>A chromosome-scale genome assembly of the striped catfish, Pangasianodon hypophthalmus.</title>
        <authorList>
            <person name="Wen M."/>
            <person name="Zahm M."/>
            <person name="Roques C."/>
            <person name="Cabau C."/>
            <person name="Klopp C."/>
            <person name="Donnadieu C."/>
            <person name="Jouanno E."/>
            <person name="Avarre J.-C."/>
            <person name="Campet M."/>
            <person name="Ha T.T.T."/>
            <person name="Dugue R."/>
            <person name="Lampietro C."/>
            <person name="Louis A."/>
            <person name="Herpin A."/>
            <person name="Echchiki A."/>
            <person name="Berthelot C."/>
            <person name="Parey E."/>
            <person name="Roest-Crollius H."/>
            <person name="Braasch I."/>
            <person name="Postlethwait J."/>
            <person name="Bobe J."/>
            <person name="Montfort J."/>
            <person name="Bouchez O."/>
            <person name="Begum T."/>
            <person name="Schartl M."/>
            <person name="Guiguen Y."/>
        </authorList>
    </citation>
    <scope>NUCLEOTIDE SEQUENCE [LARGE SCALE GENOMIC DNA]</scope>
    <source>
        <strain evidence="2 3">Indonesia</strain>
        <tissue evidence="2">Blood</tissue>
    </source>
</reference>
<dbReference type="OrthoDB" id="8958581at2759"/>
<keyword evidence="1" id="KW-0812">Transmembrane</keyword>
<evidence type="ECO:0000313" key="2">
    <source>
        <dbReference type="EMBL" id="KAB5522667.1"/>
    </source>
</evidence>
<protein>
    <recommendedName>
        <fullName evidence="4">C-type lectin domain-containing protein</fullName>
    </recommendedName>
</protein>
<gene>
    <name evidence="2" type="ORF">PHYPO_G00162090</name>
</gene>
<evidence type="ECO:0000256" key="1">
    <source>
        <dbReference type="SAM" id="Phobius"/>
    </source>
</evidence>
<keyword evidence="1" id="KW-0472">Membrane</keyword>
<organism evidence="2 3">
    <name type="scientific">Pangasianodon hypophthalmus</name>
    <name type="common">Striped catfish</name>
    <name type="synonym">Helicophagus hypophthalmus</name>
    <dbReference type="NCBI Taxonomy" id="310915"/>
    <lineage>
        <taxon>Eukaryota</taxon>
        <taxon>Metazoa</taxon>
        <taxon>Chordata</taxon>
        <taxon>Craniata</taxon>
        <taxon>Vertebrata</taxon>
        <taxon>Euteleostomi</taxon>
        <taxon>Actinopterygii</taxon>
        <taxon>Neopterygii</taxon>
        <taxon>Teleostei</taxon>
        <taxon>Ostariophysi</taxon>
        <taxon>Siluriformes</taxon>
        <taxon>Pangasiidae</taxon>
        <taxon>Pangasianodon</taxon>
    </lineage>
</organism>
<accession>A0A5N5K647</accession>
<dbReference type="Proteomes" id="UP000327468">
    <property type="component" value="Chromosome 27"/>
</dbReference>
<comment type="caution">
    <text evidence="2">The sequence shown here is derived from an EMBL/GenBank/DDBJ whole genome shotgun (WGS) entry which is preliminary data.</text>
</comment>